<dbReference type="AlphaFoldDB" id="A0A5C3LV22"/>
<reference evidence="1 2" key="1">
    <citation type="journal article" date="2019" name="Nat. Ecol. Evol.">
        <title>Megaphylogeny resolves global patterns of mushroom evolution.</title>
        <authorList>
            <person name="Varga T."/>
            <person name="Krizsan K."/>
            <person name="Foldi C."/>
            <person name="Dima B."/>
            <person name="Sanchez-Garcia M."/>
            <person name="Sanchez-Ramirez S."/>
            <person name="Szollosi G.J."/>
            <person name="Szarkandi J.G."/>
            <person name="Papp V."/>
            <person name="Albert L."/>
            <person name="Andreopoulos W."/>
            <person name="Angelini C."/>
            <person name="Antonin V."/>
            <person name="Barry K.W."/>
            <person name="Bougher N.L."/>
            <person name="Buchanan P."/>
            <person name="Buyck B."/>
            <person name="Bense V."/>
            <person name="Catcheside P."/>
            <person name="Chovatia M."/>
            <person name="Cooper J."/>
            <person name="Damon W."/>
            <person name="Desjardin D."/>
            <person name="Finy P."/>
            <person name="Geml J."/>
            <person name="Haridas S."/>
            <person name="Hughes K."/>
            <person name="Justo A."/>
            <person name="Karasinski D."/>
            <person name="Kautmanova I."/>
            <person name="Kiss B."/>
            <person name="Kocsube S."/>
            <person name="Kotiranta H."/>
            <person name="LaButti K.M."/>
            <person name="Lechner B.E."/>
            <person name="Liimatainen K."/>
            <person name="Lipzen A."/>
            <person name="Lukacs Z."/>
            <person name="Mihaltcheva S."/>
            <person name="Morgado L.N."/>
            <person name="Niskanen T."/>
            <person name="Noordeloos M.E."/>
            <person name="Ohm R.A."/>
            <person name="Ortiz-Santana B."/>
            <person name="Ovrebo C."/>
            <person name="Racz N."/>
            <person name="Riley R."/>
            <person name="Savchenko A."/>
            <person name="Shiryaev A."/>
            <person name="Soop K."/>
            <person name="Spirin V."/>
            <person name="Szebenyi C."/>
            <person name="Tomsovsky M."/>
            <person name="Tulloss R.E."/>
            <person name="Uehling J."/>
            <person name="Grigoriev I.V."/>
            <person name="Vagvolgyi C."/>
            <person name="Papp T."/>
            <person name="Martin F.M."/>
            <person name="Miettinen O."/>
            <person name="Hibbett D.S."/>
            <person name="Nagy L.G."/>
        </authorList>
    </citation>
    <scope>NUCLEOTIDE SEQUENCE [LARGE SCALE GENOMIC DNA]</scope>
    <source>
        <strain evidence="1 2">CBS 166.37</strain>
    </source>
</reference>
<dbReference type="Proteomes" id="UP000308652">
    <property type="component" value="Unassembled WGS sequence"/>
</dbReference>
<evidence type="ECO:0000313" key="2">
    <source>
        <dbReference type="Proteomes" id="UP000308652"/>
    </source>
</evidence>
<protein>
    <submittedName>
        <fullName evidence="1">Uncharacterized protein</fullName>
    </submittedName>
</protein>
<organism evidence="1 2">
    <name type="scientific">Crucibulum laeve</name>
    <dbReference type="NCBI Taxonomy" id="68775"/>
    <lineage>
        <taxon>Eukaryota</taxon>
        <taxon>Fungi</taxon>
        <taxon>Dikarya</taxon>
        <taxon>Basidiomycota</taxon>
        <taxon>Agaricomycotina</taxon>
        <taxon>Agaricomycetes</taxon>
        <taxon>Agaricomycetidae</taxon>
        <taxon>Agaricales</taxon>
        <taxon>Agaricineae</taxon>
        <taxon>Nidulariaceae</taxon>
        <taxon>Crucibulum</taxon>
    </lineage>
</organism>
<dbReference type="EMBL" id="ML213611">
    <property type="protein sequence ID" value="TFK36830.1"/>
    <property type="molecule type" value="Genomic_DNA"/>
</dbReference>
<sequence>MSLFWFDLNVFSYDNLLGPVIRLVDGLLHSTNIRMSFEILDRYLCKHGILTTRHLIIYCPTKLRNISFLIASFA</sequence>
<name>A0A5C3LV22_9AGAR</name>
<proteinExistence type="predicted"/>
<accession>A0A5C3LV22</accession>
<evidence type="ECO:0000313" key="1">
    <source>
        <dbReference type="EMBL" id="TFK36830.1"/>
    </source>
</evidence>
<gene>
    <name evidence="1" type="ORF">BDQ12DRAFT_226939</name>
</gene>
<keyword evidence="2" id="KW-1185">Reference proteome</keyword>